<keyword evidence="3" id="KW-1185">Reference proteome</keyword>
<comment type="caution">
    <text evidence="2">The sequence shown here is derived from an EMBL/GenBank/DDBJ whole genome shotgun (WGS) entry which is preliminary data.</text>
</comment>
<gene>
    <name evidence="2" type="ORF">DWB68_09550</name>
</gene>
<name>A0A399JHT7_9MICC</name>
<dbReference type="Proteomes" id="UP000265419">
    <property type="component" value="Unassembled WGS sequence"/>
</dbReference>
<protein>
    <submittedName>
        <fullName evidence="2">Uncharacterized protein</fullName>
    </submittedName>
</protein>
<evidence type="ECO:0000313" key="2">
    <source>
        <dbReference type="EMBL" id="RII42016.1"/>
    </source>
</evidence>
<dbReference type="EMBL" id="QQXK01000017">
    <property type="protein sequence ID" value="RII42016.1"/>
    <property type="molecule type" value="Genomic_DNA"/>
</dbReference>
<organism evidence="2 3">
    <name type="scientific">Galactobacter valiniphilus</name>
    <dbReference type="NCBI Taxonomy" id="2676122"/>
    <lineage>
        <taxon>Bacteria</taxon>
        <taxon>Bacillati</taxon>
        <taxon>Actinomycetota</taxon>
        <taxon>Actinomycetes</taxon>
        <taxon>Micrococcales</taxon>
        <taxon>Micrococcaceae</taxon>
        <taxon>Galactobacter</taxon>
    </lineage>
</organism>
<proteinExistence type="predicted"/>
<reference evidence="2 3" key="1">
    <citation type="submission" date="2018-07" db="EMBL/GenBank/DDBJ databases">
        <title>Arthrobacter sp. nov., isolated from raw cow's milk with high bacterial count.</title>
        <authorList>
            <person name="Hahne J."/>
            <person name="Isele D."/>
            <person name="Lipski A."/>
        </authorList>
    </citation>
    <scope>NUCLEOTIDE SEQUENCE [LARGE SCALE GENOMIC DNA]</scope>
    <source>
        <strain evidence="2 3">JZ R-35</strain>
    </source>
</reference>
<evidence type="ECO:0000256" key="1">
    <source>
        <dbReference type="SAM" id="MobiDB-lite"/>
    </source>
</evidence>
<sequence length="388" mass="37624">MVLMTRSPGLSTSFGARFARGCGVLLVGALWVGVTSTTAADGALARPGDSVSPVVAPASLAADDPARALPRLEHQSAGLTGPAGQALHAQLAAVRGFLAPETPVGDAEADALALEEAGPTTEQNNVARAAAAAKETFALAGTLASAALDAPAGQARRLLTGAALLDDAARATLTAAGREIPTSGGVASALKVASGAAGAAAQEKALGTLSATLTPAFAQGLCTGENATTITEPAASASPSPTPSGTASDAAVAANEPVSGFPLFSADSATLIGAGADLLHEAGAASGRLAYASEVVAARAKTASSVALAAQRGELTRALQSAQPAGCLPVVVTSAGPSAAFTGAEASETMLAARAALADKLLPAAVSVSGDARSALLTQWWLTRPAAG</sequence>
<feature type="region of interest" description="Disordered" evidence="1">
    <location>
        <begin position="232"/>
        <end position="251"/>
    </location>
</feature>
<accession>A0A399JHT7</accession>
<evidence type="ECO:0000313" key="3">
    <source>
        <dbReference type="Proteomes" id="UP000265419"/>
    </source>
</evidence>
<dbReference type="AlphaFoldDB" id="A0A399JHT7"/>